<dbReference type="AlphaFoldDB" id="A0A7X0EZX6"/>
<keyword evidence="3" id="KW-1185">Reference proteome</keyword>
<keyword evidence="1" id="KW-0732">Signal</keyword>
<gene>
    <name evidence="2" type="ORF">FHU36_003696</name>
</gene>
<feature type="chain" id="PRO_5031118498" description="Alpha amylase inhibitor" evidence="1">
    <location>
        <begin position="28"/>
        <end position="102"/>
    </location>
</feature>
<protein>
    <recommendedName>
        <fullName evidence="4">Alpha amylase inhibitor</fullName>
    </recommendedName>
</protein>
<evidence type="ECO:0000313" key="2">
    <source>
        <dbReference type="EMBL" id="MBB6347151.1"/>
    </source>
</evidence>
<sequence>MNRKIFTALASAAAFAVVSLTPLAAQAEPLPTDCHHGYGWQTDYTWARCDKGAGSVRAIATCSNGRTKKTVYGPWKGIRVQSSAHCPDTYPKAVSHSYDIKR</sequence>
<dbReference type="RefSeq" id="WP_185085153.1">
    <property type="nucleotide sequence ID" value="NZ_JACHJB010000002.1"/>
</dbReference>
<name>A0A7X0EZX6_9ACTN</name>
<evidence type="ECO:0000313" key="3">
    <source>
        <dbReference type="Proteomes" id="UP000583800"/>
    </source>
</evidence>
<proteinExistence type="predicted"/>
<dbReference type="Proteomes" id="UP000583800">
    <property type="component" value="Unassembled WGS sequence"/>
</dbReference>
<feature type="signal peptide" evidence="1">
    <location>
        <begin position="1"/>
        <end position="27"/>
    </location>
</feature>
<comment type="caution">
    <text evidence="2">The sequence shown here is derived from an EMBL/GenBank/DDBJ whole genome shotgun (WGS) entry which is preliminary data.</text>
</comment>
<evidence type="ECO:0008006" key="4">
    <source>
        <dbReference type="Google" id="ProtNLM"/>
    </source>
</evidence>
<reference evidence="2 3" key="1">
    <citation type="submission" date="2020-08" db="EMBL/GenBank/DDBJ databases">
        <title>Sequencing the genomes of 1000 actinobacteria strains.</title>
        <authorList>
            <person name="Klenk H.-P."/>
        </authorList>
    </citation>
    <scope>NUCLEOTIDE SEQUENCE [LARGE SCALE GENOMIC DNA]</scope>
    <source>
        <strain evidence="2 3">DSM 45913</strain>
    </source>
</reference>
<evidence type="ECO:0000256" key="1">
    <source>
        <dbReference type="SAM" id="SignalP"/>
    </source>
</evidence>
<accession>A0A7X0EZX6</accession>
<dbReference type="EMBL" id="JACHJB010000002">
    <property type="protein sequence ID" value="MBB6347151.1"/>
    <property type="molecule type" value="Genomic_DNA"/>
</dbReference>
<organism evidence="2 3">
    <name type="scientific">Nonomuraea muscovyensis</name>
    <dbReference type="NCBI Taxonomy" id="1124761"/>
    <lineage>
        <taxon>Bacteria</taxon>
        <taxon>Bacillati</taxon>
        <taxon>Actinomycetota</taxon>
        <taxon>Actinomycetes</taxon>
        <taxon>Streptosporangiales</taxon>
        <taxon>Streptosporangiaceae</taxon>
        <taxon>Nonomuraea</taxon>
    </lineage>
</organism>